<dbReference type="EMBL" id="CP072755">
    <property type="protein sequence ID" value="QUC19893.1"/>
    <property type="molecule type" value="Genomic_DNA"/>
</dbReference>
<dbReference type="Proteomes" id="UP000027002">
    <property type="component" value="Chromosome 3"/>
</dbReference>
<evidence type="ECO:0000313" key="2">
    <source>
        <dbReference type="Proteomes" id="UP000027002"/>
    </source>
</evidence>
<dbReference type="AlphaFoldDB" id="A0A8E5MGV1"/>
<gene>
    <name evidence="1" type="ORF">UV8b_04134</name>
</gene>
<evidence type="ECO:0000313" key="1">
    <source>
        <dbReference type="EMBL" id="QUC19893.1"/>
    </source>
</evidence>
<dbReference type="KEGG" id="uvi:66064912"/>
<accession>A0A8E5MGV1</accession>
<name>A0A8E5MGV1_USTVR</name>
<dbReference type="RefSeq" id="XP_042997566.1">
    <property type="nucleotide sequence ID" value="XM_043141632.1"/>
</dbReference>
<dbReference type="GeneID" id="66064912"/>
<protein>
    <submittedName>
        <fullName evidence="1">Uncharacterized protein</fullName>
    </submittedName>
</protein>
<reference evidence="1" key="1">
    <citation type="submission" date="2020-03" db="EMBL/GenBank/DDBJ databases">
        <title>A mixture of massive structural variations and highly conserved coding sequences in Ustilaginoidea virens genome.</title>
        <authorList>
            <person name="Zhang K."/>
            <person name="Zhao Z."/>
            <person name="Zhang Z."/>
            <person name="Li Y."/>
            <person name="Hsiang T."/>
            <person name="Sun W."/>
        </authorList>
    </citation>
    <scope>NUCLEOTIDE SEQUENCE</scope>
    <source>
        <strain evidence="1">UV-8b</strain>
    </source>
</reference>
<sequence length="65" mass="7184">MGHGLGMRRWKFPPRTEPAAALGAHNALGQRQTVEPQLLAWRMGNRAKNRAKTCMSPKDCPDAEA</sequence>
<proteinExistence type="predicted"/>
<organism evidence="1 2">
    <name type="scientific">Ustilaginoidea virens</name>
    <name type="common">Rice false smut fungus</name>
    <name type="synonym">Villosiclava virens</name>
    <dbReference type="NCBI Taxonomy" id="1159556"/>
    <lineage>
        <taxon>Eukaryota</taxon>
        <taxon>Fungi</taxon>
        <taxon>Dikarya</taxon>
        <taxon>Ascomycota</taxon>
        <taxon>Pezizomycotina</taxon>
        <taxon>Sordariomycetes</taxon>
        <taxon>Hypocreomycetidae</taxon>
        <taxon>Hypocreales</taxon>
        <taxon>Clavicipitaceae</taxon>
        <taxon>Ustilaginoidea</taxon>
    </lineage>
</organism>
<keyword evidence="2" id="KW-1185">Reference proteome</keyword>